<gene>
    <name evidence="2" type="ORF">CYLTODRAFT_365789</name>
</gene>
<keyword evidence="3" id="KW-1185">Reference proteome</keyword>
<feature type="domain" description="Pyridoxamine 5'-phosphate oxidase N-terminal" evidence="1">
    <location>
        <begin position="8"/>
        <end position="132"/>
    </location>
</feature>
<dbReference type="InterPro" id="IPR011576">
    <property type="entry name" value="Pyridox_Oxase_N"/>
</dbReference>
<protein>
    <recommendedName>
        <fullName evidence="1">Pyridoxamine 5'-phosphate oxidase N-terminal domain-containing protein</fullName>
    </recommendedName>
</protein>
<dbReference type="AlphaFoldDB" id="A0A0D7BSE0"/>
<sequence length="249" mass="27826">MGKFFDSMPKHVMAQIPQQKMFWVATAPSQGGHVNLSPKGLEGTFHIIDEHTVWYEDLTGSGNETVSHLRENGRITILFNFFDGPPGLIRLFGKGHAHEFGTQKYNELIPAEKRQPGSRAVIIVDVTKVGTSCGYQVPFYQFVGHRTRLLEWASKKEKADIENQGCKNGMREYWATTNEKSVDGLPGMIDAVRAEDGFLQGPRLGPFKKDDERVKASRSCDIKTLVDLKTMTGFVLGVVASLAYRHLLV</sequence>
<dbReference type="Proteomes" id="UP000054007">
    <property type="component" value="Unassembled WGS sequence"/>
</dbReference>
<dbReference type="OrthoDB" id="539398at2759"/>
<name>A0A0D7BSE0_9AGAR</name>
<evidence type="ECO:0000259" key="1">
    <source>
        <dbReference type="Pfam" id="PF01243"/>
    </source>
</evidence>
<dbReference type="InterPro" id="IPR012349">
    <property type="entry name" value="Split_barrel_FMN-bd"/>
</dbReference>
<evidence type="ECO:0000313" key="2">
    <source>
        <dbReference type="EMBL" id="KIY73312.1"/>
    </source>
</evidence>
<dbReference type="STRING" id="1314674.A0A0D7BSE0"/>
<proteinExistence type="predicted"/>
<evidence type="ECO:0000313" key="3">
    <source>
        <dbReference type="Proteomes" id="UP000054007"/>
    </source>
</evidence>
<dbReference type="PANTHER" id="PTHR39336:SF3">
    <property type="entry name" value="PYRIDOXAMINE PHOSPHATE OXIDASE"/>
    <property type="match status" value="1"/>
</dbReference>
<organism evidence="2 3">
    <name type="scientific">Cylindrobasidium torrendii FP15055 ss-10</name>
    <dbReference type="NCBI Taxonomy" id="1314674"/>
    <lineage>
        <taxon>Eukaryota</taxon>
        <taxon>Fungi</taxon>
        <taxon>Dikarya</taxon>
        <taxon>Basidiomycota</taxon>
        <taxon>Agaricomycotina</taxon>
        <taxon>Agaricomycetes</taxon>
        <taxon>Agaricomycetidae</taxon>
        <taxon>Agaricales</taxon>
        <taxon>Marasmiineae</taxon>
        <taxon>Physalacriaceae</taxon>
        <taxon>Cylindrobasidium</taxon>
    </lineage>
</organism>
<dbReference type="EMBL" id="KN880436">
    <property type="protein sequence ID" value="KIY73312.1"/>
    <property type="molecule type" value="Genomic_DNA"/>
</dbReference>
<reference evidence="2 3" key="1">
    <citation type="journal article" date="2015" name="Fungal Genet. Biol.">
        <title>Evolution of novel wood decay mechanisms in Agaricales revealed by the genome sequences of Fistulina hepatica and Cylindrobasidium torrendii.</title>
        <authorList>
            <person name="Floudas D."/>
            <person name="Held B.W."/>
            <person name="Riley R."/>
            <person name="Nagy L.G."/>
            <person name="Koehler G."/>
            <person name="Ransdell A.S."/>
            <person name="Younus H."/>
            <person name="Chow J."/>
            <person name="Chiniquy J."/>
            <person name="Lipzen A."/>
            <person name="Tritt A."/>
            <person name="Sun H."/>
            <person name="Haridas S."/>
            <person name="LaButti K."/>
            <person name="Ohm R.A."/>
            <person name="Kues U."/>
            <person name="Blanchette R.A."/>
            <person name="Grigoriev I.V."/>
            <person name="Minto R.E."/>
            <person name="Hibbett D.S."/>
        </authorList>
    </citation>
    <scope>NUCLEOTIDE SEQUENCE [LARGE SCALE GENOMIC DNA]</scope>
    <source>
        <strain evidence="2 3">FP15055 ss-10</strain>
    </source>
</reference>
<dbReference type="SUPFAM" id="SSF50475">
    <property type="entry name" value="FMN-binding split barrel"/>
    <property type="match status" value="1"/>
</dbReference>
<accession>A0A0D7BSE0</accession>
<dbReference type="Gene3D" id="2.30.110.10">
    <property type="entry name" value="Electron Transport, Fmn-binding Protein, Chain A"/>
    <property type="match status" value="1"/>
</dbReference>
<dbReference type="PANTHER" id="PTHR39336">
    <property type="entry name" value="PYRIDOXAMINE PHOSPHATE OXIDASE FAMILY PROTEIN (AFU_ORTHOLOGUE AFUA_6G11440)"/>
    <property type="match status" value="1"/>
</dbReference>
<dbReference type="Pfam" id="PF01243">
    <property type="entry name" value="PNPOx_N"/>
    <property type="match status" value="1"/>
</dbReference>